<keyword evidence="4" id="KW-1185">Reference proteome</keyword>
<dbReference type="PANTHER" id="PTHR45138:SF9">
    <property type="entry name" value="DIGUANYLATE CYCLASE DGCM-RELATED"/>
    <property type="match status" value="1"/>
</dbReference>
<feature type="domain" description="GGDEF" evidence="2">
    <location>
        <begin position="249"/>
        <end position="384"/>
    </location>
</feature>
<dbReference type="PANTHER" id="PTHR45138">
    <property type="entry name" value="REGULATORY COMPONENTS OF SENSORY TRANSDUCTION SYSTEM"/>
    <property type="match status" value="1"/>
</dbReference>
<comment type="caution">
    <text evidence="3">The sequence shown here is derived from an EMBL/GenBank/DDBJ whole genome shotgun (WGS) entry which is preliminary data.</text>
</comment>
<organism evidence="3 4">
    <name type="scientific">Loigolactobacillus zhaoyuanensis</name>
    <dbReference type="NCBI Taxonomy" id="2486017"/>
    <lineage>
        <taxon>Bacteria</taxon>
        <taxon>Bacillati</taxon>
        <taxon>Bacillota</taxon>
        <taxon>Bacilli</taxon>
        <taxon>Lactobacillales</taxon>
        <taxon>Lactobacillaceae</taxon>
        <taxon>Loigolactobacillus</taxon>
    </lineage>
</organism>
<reference evidence="3 4" key="1">
    <citation type="submission" date="2024-08" db="EMBL/GenBank/DDBJ databases">
        <authorList>
            <person name="Arias E."/>
        </authorList>
    </citation>
    <scope>NUCLEOTIDE SEQUENCE [LARGE SCALE GENOMIC DNA]</scope>
    <source>
        <strain evidence="3 4">FAM 25317</strain>
    </source>
</reference>
<dbReference type="SMART" id="SM00267">
    <property type="entry name" value="GGDEF"/>
    <property type="match status" value="1"/>
</dbReference>
<keyword evidence="1" id="KW-1133">Transmembrane helix</keyword>
<keyword evidence="1" id="KW-0812">Transmembrane</keyword>
<dbReference type="CDD" id="cd01949">
    <property type="entry name" value="GGDEF"/>
    <property type="match status" value="1"/>
</dbReference>
<feature type="transmembrane region" description="Helical" evidence="1">
    <location>
        <begin position="185"/>
        <end position="206"/>
    </location>
</feature>
<name>A0ABW8UDR0_9LACO</name>
<feature type="transmembrane region" description="Helical" evidence="1">
    <location>
        <begin position="6"/>
        <end position="29"/>
    </location>
</feature>
<evidence type="ECO:0000313" key="4">
    <source>
        <dbReference type="Proteomes" id="UP001625389"/>
    </source>
</evidence>
<dbReference type="InterPro" id="IPR000160">
    <property type="entry name" value="GGDEF_dom"/>
</dbReference>
<dbReference type="RefSeq" id="WP_407137412.1">
    <property type="nucleotide sequence ID" value="NZ_JBGQPK010000025.1"/>
</dbReference>
<evidence type="ECO:0000259" key="2">
    <source>
        <dbReference type="PROSITE" id="PS50887"/>
    </source>
</evidence>
<dbReference type="Pfam" id="PF00990">
    <property type="entry name" value="GGDEF"/>
    <property type="match status" value="1"/>
</dbReference>
<evidence type="ECO:0000313" key="3">
    <source>
        <dbReference type="EMBL" id="MFL2029415.1"/>
    </source>
</evidence>
<proteinExistence type="predicted"/>
<dbReference type="NCBIfam" id="TIGR00254">
    <property type="entry name" value="GGDEF"/>
    <property type="match status" value="1"/>
</dbReference>
<dbReference type="PROSITE" id="PS50887">
    <property type="entry name" value="GGDEF"/>
    <property type="match status" value="1"/>
</dbReference>
<protein>
    <submittedName>
        <fullName evidence="3">GGDEF domain-containing protein</fullName>
    </submittedName>
</protein>
<dbReference type="InterPro" id="IPR050469">
    <property type="entry name" value="Diguanylate_Cyclase"/>
</dbReference>
<dbReference type="InterPro" id="IPR029787">
    <property type="entry name" value="Nucleotide_cyclase"/>
</dbReference>
<sequence length="386" mass="44710">MTQQFWLVQPLFTGVFFTLGIILFFQLLVRTTLQHYNKQRKRIDKLDFSVGRLKLISIVYFSCLAAYFEYSAARVRAYTAFINFRLLLLIFIVIFLGFLSSFIILLCDDLAHLLFYDFSVETLYHSIFMLVTFLTICLAVYLIRRNNTTAAWIIPAAEGIAVIIWVVVHNVNIYGIGRISLAEMWYNMISFLIMETLLFYGLTTLFQENQQLLTVTRQASIDSLTKLKNYNVFNKEYAQAFIKAHQNNLTFTMLEMDIDRFKNINDHYGHLAGNEVLTQVGMILERVTREIDQAECYRTGGEEFNVILPGLSVNAAYQFASRLQKELEQLSVKYDQDTIKVTVSIGIATLRAYDDDADHLFERTDRMLYLSKGRGRNLVTTDETQL</sequence>
<feature type="transmembrane region" description="Helical" evidence="1">
    <location>
        <begin position="50"/>
        <end position="68"/>
    </location>
</feature>
<dbReference type="SUPFAM" id="SSF55073">
    <property type="entry name" value="Nucleotide cyclase"/>
    <property type="match status" value="1"/>
</dbReference>
<dbReference type="EMBL" id="JBGQPK010000025">
    <property type="protein sequence ID" value="MFL2029415.1"/>
    <property type="molecule type" value="Genomic_DNA"/>
</dbReference>
<accession>A0ABW8UDR0</accession>
<evidence type="ECO:0000256" key="1">
    <source>
        <dbReference type="SAM" id="Phobius"/>
    </source>
</evidence>
<dbReference type="InterPro" id="IPR043128">
    <property type="entry name" value="Rev_trsase/Diguanyl_cyclase"/>
</dbReference>
<feature type="transmembrane region" description="Helical" evidence="1">
    <location>
        <begin position="88"/>
        <end position="111"/>
    </location>
</feature>
<feature type="transmembrane region" description="Helical" evidence="1">
    <location>
        <begin position="123"/>
        <end position="143"/>
    </location>
</feature>
<feature type="transmembrane region" description="Helical" evidence="1">
    <location>
        <begin position="149"/>
        <end position="173"/>
    </location>
</feature>
<dbReference type="Gene3D" id="3.30.70.270">
    <property type="match status" value="1"/>
</dbReference>
<dbReference type="Proteomes" id="UP001625389">
    <property type="component" value="Unassembled WGS sequence"/>
</dbReference>
<keyword evidence="1" id="KW-0472">Membrane</keyword>
<gene>
    <name evidence="3" type="ORF">ACEN34_07270</name>
</gene>